<proteinExistence type="predicted"/>
<comment type="caution">
    <text evidence="2">The sequence shown here is derived from an EMBL/GenBank/DDBJ whole genome shotgun (WGS) entry which is preliminary data.</text>
</comment>
<protein>
    <submittedName>
        <fullName evidence="2">Uncharacterized protein</fullName>
    </submittedName>
</protein>
<feature type="region of interest" description="Disordered" evidence="1">
    <location>
        <begin position="359"/>
        <end position="380"/>
    </location>
</feature>
<dbReference type="Gene3D" id="2.60.40.1080">
    <property type="match status" value="1"/>
</dbReference>
<dbReference type="EMBL" id="JAGGLB010000017">
    <property type="protein sequence ID" value="MBP1993203.1"/>
    <property type="molecule type" value="Genomic_DNA"/>
</dbReference>
<evidence type="ECO:0000313" key="3">
    <source>
        <dbReference type="Proteomes" id="UP001519287"/>
    </source>
</evidence>
<keyword evidence="3" id="KW-1185">Reference proteome</keyword>
<dbReference type="RefSeq" id="WP_376774460.1">
    <property type="nucleotide sequence ID" value="NZ_JAGGLB010000017.1"/>
</dbReference>
<organism evidence="2 3">
    <name type="scientific">Paenibacillus eucommiae</name>
    <dbReference type="NCBI Taxonomy" id="1355755"/>
    <lineage>
        <taxon>Bacteria</taxon>
        <taxon>Bacillati</taxon>
        <taxon>Bacillota</taxon>
        <taxon>Bacilli</taxon>
        <taxon>Bacillales</taxon>
        <taxon>Paenibacillaceae</taxon>
        <taxon>Paenibacillus</taxon>
    </lineage>
</organism>
<dbReference type="InterPro" id="IPR013783">
    <property type="entry name" value="Ig-like_fold"/>
</dbReference>
<evidence type="ECO:0000313" key="2">
    <source>
        <dbReference type="EMBL" id="MBP1993203.1"/>
    </source>
</evidence>
<dbReference type="SUPFAM" id="SSF81296">
    <property type="entry name" value="E set domains"/>
    <property type="match status" value="2"/>
</dbReference>
<dbReference type="InterPro" id="IPR014756">
    <property type="entry name" value="Ig_E-set"/>
</dbReference>
<gene>
    <name evidence="2" type="ORF">J2Z66_004820</name>
</gene>
<dbReference type="Gene3D" id="2.60.40.10">
    <property type="entry name" value="Immunoglobulins"/>
    <property type="match status" value="2"/>
</dbReference>
<reference evidence="2 3" key="1">
    <citation type="submission" date="2021-03" db="EMBL/GenBank/DDBJ databases">
        <title>Genomic Encyclopedia of Type Strains, Phase IV (KMG-IV): sequencing the most valuable type-strain genomes for metagenomic binning, comparative biology and taxonomic classification.</title>
        <authorList>
            <person name="Goeker M."/>
        </authorList>
    </citation>
    <scope>NUCLEOTIDE SEQUENCE [LARGE SCALE GENOMIC DNA]</scope>
    <source>
        <strain evidence="2 3">DSM 26048</strain>
    </source>
</reference>
<name>A0ABS4J034_9BACL</name>
<dbReference type="Proteomes" id="UP001519287">
    <property type="component" value="Unassembled WGS sequence"/>
</dbReference>
<accession>A0ABS4J034</accession>
<evidence type="ECO:0000256" key="1">
    <source>
        <dbReference type="SAM" id="MobiDB-lite"/>
    </source>
</evidence>
<sequence length="1499" mass="163420">MRKKLILLMMILVLLVHGFYFPSPTVEATGGGQPGGELTFESSTVAPSNSYTLSLPAKPDGADQPISLGLDMFHERPSYAGANYNVTIKVNGTVVNAVYGLDVPRLMNRDPQFELLNNPGLVLDVHRTGKWLTIFAPDVPTANSGSPDHDAAEFLLYISDLLDAENPNEIEIINEHPSFEMKISNVKVTGYPTNPEEPIDYYDFDDQNVSFSDSYIISLPAMPPRGEQPIVLALRMFHEAVMYSGAQYNVTIKVNGTVVNAVNGVDAPRLMNRYPQFELLNYPGLILDVHRAGKWLTIFAPDVPTANSGSPDGDAAEFVLNLSDLLDANNPNEIEIINDSPGQFEMKLRDIRVSWYDPDQSPFNNSDGSGGPGDYPEQGEGPGIVLEDESTLADQILKGGETKTILFPVMPAKTDKIAVMSFNMYSRFEVQDGANWNAKLMLNQNPIRQTTAFGDERLVDRDSSLELTNYNLTFNIFNNDAIMTVFAPNIELANAHTYDGKGSEFVLNVSDLVRGVDGNELTIQNLIGSELIIRNLCFGWLDVSNLPLPLNEVPERGSIADSVTVGELTLLQGTAGGFAVQLGNGEMVRVESAIGMRLRPEAQSMIRAEDGEPGPDISDLTVQKLTDQTGFSLQASWNSFELERTIRIEQGRVVWRETWTNHGEENAGLPFRHRLFMEEPASFVLGGDFNASGKESMSANPTVFIGEQQDGFGYGFVAESDWLRLLLESRTKGGVGELYTRTLALAPDDSIEFELSIVPVQEGGYWSMVQEVRERWGVNGLALDAPTIWYYQEADGATPEERLVNSLGNLGPINLAVYPWQRLEFDGDTIHAQAYPKLPEGAPPTVGGTPDLDIDQFLTFEHREPIWDDLKTRVDRIHNTLPGVKVIQTTHPAMEMIYKPLQHMWPYDQEKVLLPDGSPFESAVYSSSWAGGMVNKGWGVLYYVPRENSPYLADRLDDLTYFMDEIGGDGIYMDEFSWAFTRSGYSRYDYRGWDGRSADLDENGAIIRLKTDNAYVTETAQLEFAETAISRGKFFLHNSSPALKSVNQLPTVNFVEAGNGIGPMGDTHLTRVPLVLGNFGDRSSTKGVFEATRVVLSRGAMYSPYDVNLHLNWEDNFISRMYPMTVKRIGEGFIVGEERVVTMNSGTFDLPAEDGKSNIRLYRYNENGALLDKEVYSHLSAEVAIEVPAGGLVIAERTEAEPTIGVTGIRLDGGISPAMAGTAGQLAVSVVAAGSGHTGNGSQGAASETDVTAWASFTSSDSSVAEVLSGGVIVYKAAGTTIIGAIYGELTSEPITVEVVGTAASSAAPGKPVLSDDNGHNTGLLDGDYNLTMNLWWGSNGTVYRLYENEVLIETKLLNDQSPEAQTVSTAISGRANGVYTYRAELINSHGITTSDPHVVTVTDAAPGIPVLSHDNWDGGGTYTVTMNLWWGTNGTAYRLYENGTLVDTQPLAAATPGAQTASTAISGRAPGTYEYRVELVNGAGETSSTVMAVKVTGT</sequence>